<evidence type="ECO:0000256" key="2">
    <source>
        <dbReference type="ARBA" id="ARBA00006829"/>
    </source>
</evidence>
<dbReference type="OrthoDB" id="440553at2759"/>
<dbReference type="InterPro" id="IPR001958">
    <property type="entry name" value="Tet-R_TetA/multi-R_MdtG-like"/>
</dbReference>
<evidence type="ECO:0000256" key="4">
    <source>
        <dbReference type="ARBA" id="ARBA00022692"/>
    </source>
</evidence>
<keyword evidence="3" id="KW-0813">Transport</keyword>
<keyword evidence="6 8" id="KW-0472">Membrane</keyword>
<dbReference type="InterPro" id="IPR036259">
    <property type="entry name" value="MFS_trans_sf"/>
</dbReference>
<keyword evidence="11" id="KW-1185">Reference proteome</keyword>
<feature type="transmembrane region" description="Helical" evidence="8">
    <location>
        <begin position="360"/>
        <end position="380"/>
    </location>
</feature>
<keyword evidence="5 8" id="KW-1133">Transmembrane helix</keyword>
<evidence type="ECO:0000256" key="6">
    <source>
        <dbReference type="ARBA" id="ARBA00023136"/>
    </source>
</evidence>
<feature type="transmembrane region" description="Helical" evidence="8">
    <location>
        <begin position="336"/>
        <end position="354"/>
    </location>
</feature>
<evidence type="ECO:0000313" key="11">
    <source>
        <dbReference type="Proteomes" id="UP000217199"/>
    </source>
</evidence>
<evidence type="ECO:0000256" key="1">
    <source>
        <dbReference type="ARBA" id="ARBA00004141"/>
    </source>
</evidence>
<keyword evidence="4 8" id="KW-0812">Transmembrane</keyword>
<dbReference type="Gene3D" id="1.20.1250.20">
    <property type="entry name" value="MFS general substrate transporter like domains"/>
    <property type="match status" value="2"/>
</dbReference>
<evidence type="ECO:0000256" key="7">
    <source>
        <dbReference type="SAM" id="MobiDB-lite"/>
    </source>
</evidence>
<protein>
    <submittedName>
        <fullName evidence="10">MFS general substrate transporter</fullName>
    </submittedName>
</protein>
<feature type="region of interest" description="Disordered" evidence="7">
    <location>
        <begin position="219"/>
        <end position="247"/>
    </location>
</feature>
<dbReference type="PROSITE" id="PS50850">
    <property type="entry name" value="MFS"/>
    <property type="match status" value="1"/>
</dbReference>
<feature type="transmembrane region" description="Helical" evidence="8">
    <location>
        <begin position="20"/>
        <end position="42"/>
    </location>
</feature>
<dbReference type="GO" id="GO:0016020">
    <property type="term" value="C:membrane"/>
    <property type="evidence" value="ECO:0007669"/>
    <property type="project" value="UniProtKB-SubCell"/>
</dbReference>
<feature type="transmembrane region" description="Helical" evidence="8">
    <location>
        <begin position="62"/>
        <end position="82"/>
    </location>
</feature>
<feature type="transmembrane region" description="Helical" evidence="8">
    <location>
        <begin position="121"/>
        <end position="139"/>
    </location>
</feature>
<dbReference type="Proteomes" id="UP000217199">
    <property type="component" value="Unassembled WGS sequence"/>
</dbReference>
<feature type="domain" description="Major facilitator superfamily (MFS) profile" evidence="9">
    <location>
        <begin position="23"/>
        <end position="454"/>
    </location>
</feature>
<dbReference type="CDD" id="cd17325">
    <property type="entry name" value="MFS_MdtG_SLC18_like"/>
    <property type="match status" value="1"/>
</dbReference>
<feature type="transmembrane region" description="Helical" evidence="8">
    <location>
        <begin position="272"/>
        <end position="288"/>
    </location>
</feature>
<evidence type="ECO:0000313" key="10">
    <source>
        <dbReference type="EMBL" id="PAV22263.1"/>
    </source>
</evidence>
<evidence type="ECO:0000256" key="5">
    <source>
        <dbReference type="ARBA" id="ARBA00022989"/>
    </source>
</evidence>
<dbReference type="EMBL" id="NBII01000002">
    <property type="protein sequence ID" value="PAV22263.1"/>
    <property type="molecule type" value="Genomic_DNA"/>
</dbReference>
<dbReference type="PANTHER" id="PTHR23506">
    <property type="entry name" value="GH10249P"/>
    <property type="match status" value="1"/>
</dbReference>
<feature type="transmembrane region" description="Helical" evidence="8">
    <location>
        <begin position="151"/>
        <end position="172"/>
    </location>
</feature>
<comment type="subcellular location">
    <subcellularLocation>
        <location evidence="1">Membrane</location>
        <topology evidence="1">Multi-pass membrane protein</topology>
    </subcellularLocation>
</comment>
<dbReference type="GO" id="GO:0022857">
    <property type="term" value="F:transmembrane transporter activity"/>
    <property type="evidence" value="ECO:0007669"/>
    <property type="project" value="InterPro"/>
</dbReference>
<dbReference type="SUPFAM" id="SSF103473">
    <property type="entry name" value="MFS general substrate transporter"/>
    <property type="match status" value="1"/>
</dbReference>
<proteinExistence type="inferred from homology"/>
<feature type="transmembrane region" description="Helical" evidence="8">
    <location>
        <begin position="401"/>
        <end position="422"/>
    </location>
</feature>
<dbReference type="STRING" id="2282107.A0A286URM7"/>
<organism evidence="10 11">
    <name type="scientific">Pyrrhoderma noxium</name>
    <dbReference type="NCBI Taxonomy" id="2282107"/>
    <lineage>
        <taxon>Eukaryota</taxon>
        <taxon>Fungi</taxon>
        <taxon>Dikarya</taxon>
        <taxon>Basidiomycota</taxon>
        <taxon>Agaricomycotina</taxon>
        <taxon>Agaricomycetes</taxon>
        <taxon>Hymenochaetales</taxon>
        <taxon>Hymenochaetaceae</taxon>
        <taxon>Pyrrhoderma</taxon>
    </lineage>
</organism>
<dbReference type="Pfam" id="PF07690">
    <property type="entry name" value="MFS_1"/>
    <property type="match status" value="1"/>
</dbReference>
<gene>
    <name evidence="10" type="ORF">PNOK_0222000</name>
</gene>
<dbReference type="PRINTS" id="PR01035">
    <property type="entry name" value="TCRTETA"/>
</dbReference>
<feature type="transmembrane region" description="Helical" evidence="8">
    <location>
        <begin position="94"/>
        <end position="115"/>
    </location>
</feature>
<feature type="transmembrane region" description="Helical" evidence="8">
    <location>
        <begin position="178"/>
        <end position="199"/>
    </location>
</feature>
<comment type="caution">
    <text evidence="10">The sequence shown here is derived from an EMBL/GenBank/DDBJ whole genome shotgun (WGS) entry which is preliminary data.</text>
</comment>
<evidence type="ECO:0000256" key="3">
    <source>
        <dbReference type="ARBA" id="ARBA00022448"/>
    </source>
</evidence>
<dbReference type="InterPro" id="IPR011701">
    <property type="entry name" value="MFS"/>
</dbReference>
<evidence type="ECO:0000256" key="8">
    <source>
        <dbReference type="SAM" id="Phobius"/>
    </source>
</evidence>
<feature type="transmembrane region" description="Helical" evidence="8">
    <location>
        <begin position="308"/>
        <end position="329"/>
    </location>
</feature>
<dbReference type="InterPro" id="IPR050930">
    <property type="entry name" value="MFS_Vesicular_Transporter"/>
</dbReference>
<dbReference type="PANTHER" id="PTHR23506:SF23">
    <property type="entry name" value="GH10249P"/>
    <property type="match status" value="1"/>
</dbReference>
<accession>A0A286URM7</accession>
<dbReference type="InterPro" id="IPR020846">
    <property type="entry name" value="MFS_dom"/>
</dbReference>
<evidence type="ECO:0000259" key="9">
    <source>
        <dbReference type="PROSITE" id="PS50850"/>
    </source>
</evidence>
<name>A0A286URM7_9AGAM</name>
<comment type="similarity">
    <text evidence="2">Belongs to the major facilitator superfamily. Vesicular transporter family.</text>
</comment>
<feature type="compositionally biased region" description="Basic and acidic residues" evidence="7">
    <location>
        <begin position="227"/>
        <end position="243"/>
    </location>
</feature>
<dbReference type="AlphaFoldDB" id="A0A286URM7"/>
<reference evidence="10 11" key="1">
    <citation type="journal article" date="2017" name="Mol. Ecol.">
        <title>Comparative and population genomic landscape of Phellinus noxius: A hypervariable fungus causing root rot in trees.</title>
        <authorList>
            <person name="Chung C.L."/>
            <person name="Lee T.J."/>
            <person name="Akiba M."/>
            <person name="Lee H.H."/>
            <person name="Kuo T.H."/>
            <person name="Liu D."/>
            <person name="Ke H.M."/>
            <person name="Yokoi T."/>
            <person name="Roa M.B."/>
            <person name="Lu M.J."/>
            <person name="Chang Y.Y."/>
            <person name="Ann P.J."/>
            <person name="Tsai J.N."/>
            <person name="Chen C.Y."/>
            <person name="Tzean S.S."/>
            <person name="Ota Y."/>
            <person name="Hattori T."/>
            <person name="Sahashi N."/>
            <person name="Liou R.F."/>
            <person name="Kikuchi T."/>
            <person name="Tsai I.J."/>
        </authorList>
    </citation>
    <scope>NUCLEOTIDE SEQUENCE [LARGE SCALE GENOMIC DNA]</scope>
    <source>
        <strain evidence="10 11">FFPRI411160</strain>
    </source>
</reference>
<feature type="transmembrane region" description="Helical" evidence="8">
    <location>
        <begin position="428"/>
        <end position="451"/>
    </location>
</feature>
<dbReference type="InParanoid" id="A0A286URM7"/>
<sequence length="478" mass="52050">MLDFLKKDSKPWGLEWRSSVWFVTLVVGYGIMTDLLVYSVVIPVIPFQLEALGYSSPSALTAYLLLAYSIALVTFSPISSWISEKYGARKSPLVWGLVSLMGFLVMFMEAPNYAVMVVARFTQGISSSVIWVVGLALLADVVPEEMLGQQIGFASTGLVIGMLAAPPISGVLYERFGFRAPFIFGIIVTAFDLVFRLLVIERVDALKWGHDPALSKKSNTEVDVENVSEKKQDKTADKEKKVDTTVNAPPPKAKKLPEIEVWKFMLSNTRSVVTLFSILVYGITYTGLEPTLTLRLADLYGFGSTKVGLVILASGIAAIFASPISGFLVDKSGVEWITSIVPALVAVPYLLMIIKTTLPPFIVFFAIANFLLAGVVTPLTTELASVARNKDGVGFAHVYGFFNMAFGVGSAVGPLISGLVYANAKQGWTILLSYGAGLLVLASILNAFYCGERPLVSRFRRKHNDEPQPQENNNTTQS</sequence>